<keyword evidence="2" id="KW-1185">Reference proteome</keyword>
<dbReference type="Proteomes" id="UP001151752">
    <property type="component" value="Chromosome 5"/>
</dbReference>
<gene>
    <name evidence="1" type="ORF">OIU74_019429</name>
</gene>
<reference evidence="1" key="1">
    <citation type="submission" date="2022-11" db="EMBL/GenBank/DDBJ databases">
        <authorList>
            <person name="Hyden B.L."/>
            <person name="Feng K."/>
            <person name="Yates T."/>
            <person name="Jawdy S."/>
            <person name="Smart L.B."/>
            <person name="Muchero W."/>
        </authorList>
    </citation>
    <scope>NUCLEOTIDE SEQUENCE</scope>
    <source>
        <tissue evidence="1">Shoot tip</tissue>
    </source>
</reference>
<reference evidence="1" key="2">
    <citation type="journal article" date="2023" name="Int. J. Mol. Sci.">
        <title>De Novo Assembly and Annotation of 11 Diverse Shrub Willow (Salix) Genomes Reveals Novel Gene Organization in Sex-Linked Regions.</title>
        <authorList>
            <person name="Hyden B."/>
            <person name="Feng K."/>
            <person name="Yates T.B."/>
            <person name="Jawdy S."/>
            <person name="Cereghino C."/>
            <person name="Smart L.B."/>
            <person name="Muchero W."/>
        </authorList>
    </citation>
    <scope>NUCLEOTIDE SEQUENCE</scope>
    <source>
        <tissue evidence="1">Shoot tip</tissue>
    </source>
</reference>
<evidence type="ECO:0000313" key="1">
    <source>
        <dbReference type="EMBL" id="KAJ6680945.1"/>
    </source>
</evidence>
<evidence type="ECO:0000313" key="2">
    <source>
        <dbReference type="Proteomes" id="UP001151752"/>
    </source>
</evidence>
<sequence>MLKGGSMYAKIFFHHDFIETKKETVLFKTTWPANHRQIHLRLLLIFILQWYGC</sequence>
<organism evidence="1 2">
    <name type="scientific">Salix koriyanagi</name>
    <dbReference type="NCBI Taxonomy" id="2511006"/>
    <lineage>
        <taxon>Eukaryota</taxon>
        <taxon>Viridiplantae</taxon>
        <taxon>Streptophyta</taxon>
        <taxon>Embryophyta</taxon>
        <taxon>Tracheophyta</taxon>
        <taxon>Spermatophyta</taxon>
        <taxon>Magnoliopsida</taxon>
        <taxon>eudicotyledons</taxon>
        <taxon>Gunneridae</taxon>
        <taxon>Pentapetalae</taxon>
        <taxon>rosids</taxon>
        <taxon>fabids</taxon>
        <taxon>Malpighiales</taxon>
        <taxon>Salicaceae</taxon>
        <taxon>Saliceae</taxon>
        <taxon>Salix</taxon>
    </lineage>
</organism>
<dbReference type="EMBL" id="JAPFFM010000020">
    <property type="protein sequence ID" value="KAJ6680945.1"/>
    <property type="molecule type" value="Genomic_DNA"/>
</dbReference>
<name>A0A9Q0SL72_9ROSI</name>
<dbReference type="AlphaFoldDB" id="A0A9Q0SL72"/>
<protein>
    <submittedName>
        <fullName evidence="1">Uncharacterized protein</fullName>
    </submittedName>
</protein>
<proteinExistence type="predicted"/>
<feature type="non-terminal residue" evidence="1">
    <location>
        <position position="53"/>
    </location>
</feature>
<accession>A0A9Q0SL72</accession>
<comment type="caution">
    <text evidence="1">The sequence shown here is derived from an EMBL/GenBank/DDBJ whole genome shotgun (WGS) entry which is preliminary data.</text>
</comment>